<keyword evidence="1" id="KW-0723">Serine/threonine-protein kinase</keyword>
<dbReference type="GO" id="GO:0031932">
    <property type="term" value="C:TORC2 complex"/>
    <property type="evidence" value="ECO:0007669"/>
    <property type="project" value="InterPro"/>
</dbReference>
<name>A0A8H6X576_9AGAR</name>
<keyword evidence="1" id="KW-0418">Kinase</keyword>
<dbReference type="PANTHER" id="PTHR13335">
    <property type="entry name" value="TARGET OF RAPAMYCIN COMPLEX 2 SUBUNIT MAPKAP1"/>
    <property type="match status" value="1"/>
</dbReference>
<proteinExistence type="predicted"/>
<organism evidence="1 2">
    <name type="scientific">Mycena venus</name>
    <dbReference type="NCBI Taxonomy" id="2733690"/>
    <lineage>
        <taxon>Eukaryota</taxon>
        <taxon>Fungi</taxon>
        <taxon>Dikarya</taxon>
        <taxon>Basidiomycota</taxon>
        <taxon>Agaricomycotina</taxon>
        <taxon>Agaricomycetes</taxon>
        <taxon>Agaricomycetidae</taxon>
        <taxon>Agaricales</taxon>
        <taxon>Marasmiineae</taxon>
        <taxon>Mycenaceae</taxon>
        <taxon>Mycena</taxon>
    </lineage>
</organism>
<dbReference type="GO" id="GO:0005546">
    <property type="term" value="F:phosphatidylinositol-4,5-bisphosphate binding"/>
    <property type="evidence" value="ECO:0007669"/>
    <property type="project" value="TreeGrafter"/>
</dbReference>
<evidence type="ECO:0000313" key="1">
    <source>
        <dbReference type="EMBL" id="KAF7334454.1"/>
    </source>
</evidence>
<dbReference type="SUPFAM" id="SSF50729">
    <property type="entry name" value="PH domain-like"/>
    <property type="match status" value="1"/>
</dbReference>
<dbReference type="GO" id="GO:0004674">
    <property type="term" value="F:protein serine/threonine kinase activity"/>
    <property type="evidence" value="ECO:0007669"/>
    <property type="project" value="UniProtKB-KW"/>
</dbReference>
<dbReference type="PANTHER" id="PTHR13335:SF1">
    <property type="entry name" value="TARGET OF RAPAMYCIN COMPLEX 2 SUBUNIT MAPKAP1"/>
    <property type="match status" value="1"/>
</dbReference>
<dbReference type="Proteomes" id="UP000620124">
    <property type="component" value="Unassembled WGS sequence"/>
</dbReference>
<dbReference type="InterPro" id="IPR008828">
    <property type="entry name" value="Sin1/Avo1"/>
</dbReference>
<comment type="caution">
    <text evidence="1">The sequence shown here is derived from an EMBL/GenBank/DDBJ whole genome shotgun (WGS) entry which is preliminary data.</text>
</comment>
<dbReference type="GO" id="GO:0005737">
    <property type="term" value="C:cytoplasm"/>
    <property type="evidence" value="ECO:0007669"/>
    <property type="project" value="TreeGrafter"/>
</dbReference>
<dbReference type="OrthoDB" id="248923at2759"/>
<dbReference type="GO" id="GO:0038203">
    <property type="term" value="P:TORC2 signaling"/>
    <property type="evidence" value="ECO:0007669"/>
    <property type="project" value="TreeGrafter"/>
</dbReference>
<gene>
    <name evidence="1" type="ORF">MVEN_02274900</name>
</gene>
<keyword evidence="2" id="KW-1185">Reference proteome</keyword>
<reference evidence="1" key="1">
    <citation type="submission" date="2020-05" db="EMBL/GenBank/DDBJ databases">
        <title>Mycena genomes resolve the evolution of fungal bioluminescence.</title>
        <authorList>
            <person name="Tsai I.J."/>
        </authorList>
    </citation>
    <scope>NUCLEOTIDE SEQUENCE</scope>
    <source>
        <strain evidence="1">CCC161011</strain>
    </source>
</reference>
<dbReference type="AlphaFoldDB" id="A0A8H6X576"/>
<dbReference type="InterPro" id="IPR036936">
    <property type="entry name" value="CRIB_dom_sf"/>
</dbReference>
<sequence>MSFTYQLRVGGSYSLDTHIRLQPPFKVRVMKSTKNKTAISSAEKDQGGKGQQVSPLYSMEAKTGVVIRQGAVRVKECGTVHPRNWFFRMKWLVLCEKQLALHPSQNSKAPTTSILLANIDKLERTDRIPRGLSLRTKDGRRYLLSFEKDSDLYDLQDDISRHSMGVGLPYNFVHETHAIFDVRAGAAIGLPVGWDEVFNLRSTTVSSDNSSPAEPEPQASLVIKIPTSKLEYVWRVRSLTENLEDILQAVCHNMGLRAVESVLTLAGDRTPLTGNVADLQGKRELEIISRAPVEAVSPPPANEQIFLRVRMLIRSCDIHISTTLAVTRRAEIRDVLQAVCRKMKLEAPQHVLKLADSVEPLAMDATVDDLGGKRNLILTQDPLAMDEEPPLPINLRISVDGTYLCSLSVAPQMKIQDVLERICWKFQYQAPKYILSIVGNVEPLAMDQIVADLEGEHDLVLTNRDDSEVTTADKTVLRVNLLIYPDETFLGSVSATPQMQIQDVLCRICLKMRLRASDYTLAFTGSMEPLATDLTVAGLGGKHELVLIKRTCRAFSGFGHERPNNEESLEHAIFGSAQ</sequence>
<protein>
    <submittedName>
        <fullName evidence="1">Non-specific serine/threonine protein kinase</fullName>
    </submittedName>
</protein>
<dbReference type="EMBL" id="JACAZI010000026">
    <property type="protein sequence ID" value="KAF7334454.1"/>
    <property type="molecule type" value="Genomic_DNA"/>
</dbReference>
<accession>A0A8H6X576</accession>
<dbReference type="Gene3D" id="3.90.810.10">
    <property type="entry name" value="CRIB domain"/>
    <property type="match status" value="1"/>
</dbReference>
<dbReference type="GO" id="GO:0005886">
    <property type="term" value="C:plasma membrane"/>
    <property type="evidence" value="ECO:0007669"/>
    <property type="project" value="TreeGrafter"/>
</dbReference>
<evidence type="ECO:0000313" key="2">
    <source>
        <dbReference type="Proteomes" id="UP000620124"/>
    </source>
</evidence>
<keyword evidence="1" id="KW-0808">Transferase</keyword>